<feature type="region of interest" description="Disordered" evidence="1">
    <location>
        <begin position="1"/>
        <end position="65"/>
    </location>
</feature>
<gene>
    <name evidence="2" type="ORF">BCR34DRAFT_586830</name>
</gene>
<dbReference type="EMBL" id="MCFA01000046">
    <property type="protein sequence ID" value="ORY12932.1"/>
    <property type="molecule type" value="Genomic_DNA"/>
</dbReference>
<proteinExistence type="predicted"/>
<evidence type="ECO:0000313" key="3">
    <source>
        <dbReference type="Proteomes" id="UP000193144"/>
    </source>
</evidence>
<keyword evidence="3" id="KW-1185">Reference proteome</keyword>
<feature type="compositionally biased region" description="Basic and acidic residues" evidence="1">
    <location>
        <begin position="1"/>
        <end position="10"/>
    </location>
</feature>
<reference evidence="2 3" key="1">
    <citation type="submission" date="2016-07" db="EMBL/GenBank/DDBJ databases">
        <title>Pervasive Adenine N6-methylation of Active Genes in Fungi.</title>
        <authorList>
            <consortium name="DOE Joint Genome Institute"/>
            <person name="Mondo S.J."/>
            <person name="Dannebaum R.O."/>
            <person name="Kuo R.C."/>
            <person name="Labutti K."/>
            <person name="Haridas S."/>
            <person name="Kuo A."/>
            <person name="Salamov A."/>
            <person name="Ahrendt S.R."/>
            <person name="Lipzen A."/>
            <person name="Sullivan W."/>
            <person name="Andreopoulos W.B."/>
            <person name="Clum A."/>
            <person name="Lindquist E."/>
            <person name="Daum C."/>
            <person name="Ramamoorthy G.K."/>
            <person name="Gryganskyi A."/>
            <person name="Culley D."/>
            <person name="Magnuson J.K."/>
            <person name="James T.Y."/>
            <person name="O'Malley M.A."/>
            <person name="Stajich J.E."/>
            <person name="Spatafora J.W."/>
            <person name="Visel A."/>
            <person name="Grigoriev I.V."/>
        </authorList>
    </citation>
    <scope>NUCLEOTIDE SEQUENCE [LARGE SCALE GENOMIC DNA]</scope>
    <source>
        <strain evidence="2 3">CBS 115471</strain>
    </source>
</reference>
<organism evidence="2 3">
    <name type="scientific">Clohesyomyces aquaticus</name>
    <dbReference type="NCBI Taxonomy" id="1231657"/>
    <lineage>
        <taxon>Eukaryota</taxon>
        <taxon>Fungi</taxon>
        <taxon>Dikarya</taxon>
        <taxon>Ascomycota</taxon>
        <taxon>Pezizomycotina</taxon>
        <taxon>Dothideomycetes</taxon>
        <taxon>Pleosporomycetidae</taxon>
        <taxon>Pleosporales</taxon>
        <taxon>Lindgomycetaceae</taxon>
        <taxon>Clohesyomyces</taxon>
    </lineage>
</organism>
<dbReference type="AlphaFoldDB" id="A0A1Y1ZRN8"/>
<sequence>MFDGAGRENARNGVFVEESSWSEAPGGPPHSHANGANSGKSCARAPSSDGSQSFKQASGPGRGAAEDAWLEFGAAWRSSRGHRNWSADGSRRHRLCCSGSLARPAMPGDEMQRWWMN</sequence>
<dbReference type="Proteomes" id="UP000193144">
    <property type="component" value="Unassembled WGS sequence"/>
</dbReference>
<comment type="caution">
    <text evidence="2">The sequence shown here is derived from an EMBL/GenBank/DDBJ whole genome shotgun (WGS) entry which is preliminary data.</text>
</comment>
<evidence type="ECO:0000256" key="1">
    <source>
        <dbReference type="SAM" id="MobiDB-lite"/>
    </source>
</evidence>
<name>A0A1Y1ZRN8_9PLEO</name>
<protein>
    <submittedName>
        <fullName evidence="2">Uncharacterized protein</fullName>
    </submittedName>
</protein>
<accession>A0A1Y1ZRN8</accession>
<evidence type="ECO:0000313" key="2">
    <source>
        <dbReference type="EMBL" id="ORY12932.1"/>
    </source>
</evidence>